<keyword evidence="6" id="KW-0862">Zinc</keyword>
<dbReference type="OrthoDB" id="5599753at2759"/>
<name>A0A8K0CN15_IGNLU</name>
<comment type="similarity">
    <text evidence="4">Belongs to the CDIP1/LITAF family.</text>
</comment>
<keyword evidence="5" id="KW-0479">Metal-binding</keyword>
<dbReference type="AlphaFoldDB" id="A0A8K0CN15"/>
<evidence type="ECO:0000313" key="9">
    <source>
        <dbReference type="EMBL" id="KAF2890390.1"/>
    </source>
</evidence>
<comment type="subcellular location">
    <subcellularLocation>
        <location evidence="2">Endosome membrane</location>
        <topology evidence="2">Peripheral membrane protein</topology>
    </subcellularLocation>
    <subcellularLocation>
        <location evidence="1">Late endosome membrane</location>
    </subcellularLocation>
    <subcellularLocation>
        <location evidence="3">Lysosome membrane</location>
        <topology evidence="3">Peripheral membrane protein</topology>
        <orientation evidence="3">Cytoplasmic side</orientation>
    </subcellularLocation>
</comment>
<sequence>MDKYVSPATSPYLPPKYGPVPVIATCPSCHCRITSRVETEASARTHILALLLCSFCCCCLPYCMGSCKNKNHYCTNCGAYLGTFKS</sequence>
<evidence type="ECO:0000259" key="8">
    <source>
        <dbReference type="PROSITE" id="PS51837"/>
    </source>
</evidence>
<dbReference type="Pfam" id="PF10601">
    <property type="entry name" value="zf-LITAF-like"/>
    <property type="match status" value="1"/>
</dbReference>
<dbReference type="InterPro" id="IPR037519">
    <property type="entry name" value="LITAF_fam"/>
</dbReference>
<keyword evidence="10" id="KW-1185">Reference proteome</keyword>
<dbReference type="PROSITE" id="PS51837">
    <property type="entry name" value="LITAF"/>
    <property type="match status" value="1"/>
</dbReference>
<evidence type="ECO:0000256" key="1">
    <source>
        <dbReference type="ARBA" id="ARBA00004414"/>
    </source>
</evidence>
<evidence type="ECO:0000256" key="4">
    <source>
        <dbReference type="ARBA" id="ARBA00005975"/>
    </source>
</evidence>
<keyword evidence="7" id="KW-0472">Membrane</keyword>
<evidence type="ECO:0000256" key="2">
    <source>
        <dbReference type="ARBA" id="ARBA00004481"/>
    </source>
</evidence>
<evidence type="ECO:0000256" key="3">
    <source>
        <dbReference type="ARBA" id="ARBA00004630"/>
    </source>
</evidence>
<evidence type="ECO:0000256" key="5">
    <source>
        <dbReference type="ARBA" id="ARBA00022723"/>
    </source>
</evidence>
<reference evidence="9" key="1">
    <citation type="submission" date="2019-08" db="EMBL/GenBank/DDBJ databases">
        <title>The genome of the North American firefly Photinus pyralis.</title>
        <authorList>
            <consortium name="Photinus pyralis genome working group"/>
            <person name="Fallon T.R."/>
            <person name="Sander Lower S.E."/>
            <person name="Weng J.-K."/>
        </authorList>
    </citation>
    <scope>NUCLEOTIDE SEQUENCE</scope>
    <source>
        <strain evidence="9">TRF0915ILg1</strain>
        <tissue evidence="9">Whole body</tissue>
    </source>
</reference>
<dbReference type="SMART" id="SM00714">
    <property type="entry name" value="LITAF"/>
    <property type="match status" value="1"/>
</dbReference>
<evidence type="ECO:0000256" key="7">
    <source>
        <dbReference type="ARBA" id="ARBA00023136"/>
    </source>
</evidence>
<dbReference type="GO" id="GO:0005765">
    <property type="term" value="C:lysosomal membrane"/>
    <property type="evidence" value="ECO:0007669"/>
    <property type="project" value="UniProtKB-SubCell"/>
</dbReference>
<protein>
    <recommendedName>
        <fullName evidence="8">LITAF domain-containing protein</fullName>
    </recommendedName>
</protein>
<dbReference type="Proteomes" id="UP000801492">
    <property type="component" value="Unassembled WGS sequence"/>
</dbReference>
<comment type="caution">
    <text evidence="9">The sequence shown here is derived from an EMBL/GenBank/DDBJ whole genome shotgun (WGS) entry which is preliminary data.</text>
</comment>
<accession>A0A8K0CN15</accession>
<dbReference type="InterPro" id="IPR006629">
    <property type="entry name" value="LITAF"/>
</dbReference>
<dbReference type="PANTHER" id="PTHR23292:SF14">
    <property type="entry name" value="FI16615P1-RELATED"/>
    <property type="match status" value="1"/>
</dbReference>
<dbReference type="EMBL" id="VTPC01053715">
    <property type="protein sequence ID" value="KAF2890390.1"/>
    <property type="molecule type" value="Genomic_DNA"/>
</dbReference>
<evidence type="ECO:0000313" key="10">
    <source>
        <dbReference type="Proteomes" id="UP000801492"/>
    </source>
</evidence>
<evidence type="ECO:0000256" key="6">
    <source>
        <dbReference type="ARBA" id="ARBA00022833"/>
    </source>
</evidence>
<dbReference type="GO" id="GO:0031902">
    <property type="term" value="C:late endosome membrane"/>
    <property type="evidence" value="ECO:0007669"/>
    <property type="project" value="UniProtKB-SubCell"/>
</dbReference>
<dbReference type="GO" id="GO:0008270">
    <property type="term" value="F:zinc ion binding"/>
    <property type="evidence" value="ECO:0007669"/>
    <property type="project" value="TreeGrafter"/>
</dbReference>
<proteinExistence type="inferred from homology"/>
<organism evidence="9 10">
    <name type="scientific">Ignelater luminosus</name>
    <name type="common">Cucubano</name>
    <name type="synonym">Pyrophorus luminosus</name>
    <dbReference type="NCBI Taxonomy" id="2038154"/>
    <lineage>
        <taxon>Eukaryota</taxon>
        <taxon>Metazoa</taxon>
        <taxon>Ecdysozoa</taxon>
        <taxon>Arthropoda</taxon>
        <taxon>Hexapoda</taxon>
        <taxon>Insecta</taxon>
        <taxon>Pterygota</taxon>
        <taxon>Neoptera</taxon>
        <taxon>Endopterygota</taxon>
        <taxon>Coleoptera</taxon>
        <taxon>Polyphaga</taxon>
        <taxon>Elateriformia</taxon>
        <taxon>Elateroidea</taxon>
        <taxon>Elateridae</taxon>
        <taxon>Agrypninae</taxon>
        <taxon>Pyrophorini</taxon>
        <taxon>Ignelater</taxon>
    </lineage>
</organism>
<gene>
    <name evidence="9" type="ORF">ILUMI_15783</name>
</gene>
<feature type="domain" description="LITAF" evidence="8">
    <location>
        <begin position="6"/>
        <end position="86"/>
    </location>
</feature>
<dbReference type="PANTHER" id="PTHR23292">
    <property type="entry name" value="LIPOPOLYSACCHARIDE-INDUCED TUMOR NECROSIS FACTOR-ALPHA FACTOR"/>
    <property type="match status" value="1"/>
</dbReference>